<evidence type="ECO:0000313" key="1">
    <source>
        <dbReference type="EMBL" id="GHO88723.1"/>
    </source>
</evidence>
<comment type="caution">
    <text evidence="1">The sequence shown here is derived from an EMBL/GenBank/DDBJ whole genome shotgun (WGS) entry which is preliminary data.</text>
</comment>
<gene>
    <name evidence="1" type="ORF">KSZ_67290</name>
</gene>
<protein>
    <recommendedName>
        <fullName evidence="3">Type II secretion system protein GspE N-terminal domain-containing protein</fullName>
    </recommendedName>
</protein>
<evidence type="ECO:0000313" key="2">
    <source>
        <dbReference type="Proteomes" id="UP000635565"/>
    </source>
</evidence>
<name>A0ABQ3VSC5_9CHLR</name>
<evidence type="ECO:0008006" key="3">
    <source>
        <dbReference type="Google" id="ProtNLM"/>
    </source>
</evidence>
<accession>A0ABQ3VSC5</accession>
<keyword evidence="2" id="KW-1185">Reference proteome</keyword>
<dbReference type="RefSeq" id="WP_201366276.1">
    <property type="nucleotide sequence ID" value="NZ_BNJJ01000027.1"/>
</dbReference>
<dbReference type="InterPro" id="IPR037257">
    <property type="entry name" value="T2SS_E_N_sf"/>
</dbReference>
<proteinExistence type="predicted"/>
<dbReference type="EMBL" id="BNJJ01000027">
    <property type="protein sequence ID" value="GHO88723.1"/>
    <property type="molecule type" value="Genomic_DNA"/>
</dbReference>
<sequence>MVEKVGEADLAYIQKNCTALIYIQTENQSQHVLQRAAQGIRRIIRCNDSIILLEAMHSCAILLPMTPLEGAQAVAQRISALLVHLQVDVQIVYAEAAQALIQRIRDDWEVAQAVMIEASQLETAEKNNTPGINSNTCLGYQSEPWPYLAFLNRYPTKRLLQLFPYELACRYRCVPIGTERGILTLATQQRLEADIVGLLRKAVRRNIFQVHCEISIIEDILQYWQRTCMR</sequence>
<dbReference type="Proteomes" id="UP000635565">
    <property type="component" value="Unassembled WGS sequence"/>
</dbReference>
<dbReference type="SUPFAM" id="SSF160246">
    <property type="entry name" value="EspE N-terminal domain-like"/>
    <property type="match status" value="1"/>
</dbReference>
<reference evidence="1 2" key="1">
    <citation type="journal article" date="2021" name="Int. J. Syst. Evol. Microbiol.">
        <title>Reticulibacter mediterranei gen. nov., sp. nov., within the new family Reticulibacteraceae fam. nov., and Ktedonospora formicarum gen. nov., sp. nov., Ktedonobacter robiniae sp. nov., Dictyobacter formicarum sp. nov. and Dictyobacter arantiisoli sp. nov., belonging to the class Ktedonobacteria.</title>
        <authorList>
            <person name="Yabe S."/>
            <person name="Zheng Y."/>
            <person name="Wang C.M."/>
            <person name="Sakai Y."/>
            <person name="Abe K."/>
            <person name="Yokota A."/>
            <person name="Donadio S."/>
            <person name="Cavaletti L."/>
            <person name="Monciardini P."/>
        </authorList>
    </citation>
    <scope>NUCLEOTIDE SEQUENCE [LARGE SCALE GENOMIC DNA]</scope>
    <source>
        <strain evidence="1 2">SOSP1-9</strain>
    </source>
</reference>
<organism evidence="1 2">
    <name type="scientific">Dictyobacter formicarum</name>
    <dbReference type="NCBI Taxonomy" id="2778368"/>
    <lineage>
        <taxon>Bacteria</taxon>
        <taxon>Bacillati</taxon>
        <taxon>Chloroflexota</taxon>
        <taxon>Ktedonobacteria</taxon>
        <taxon>Ktedonobacterales</taxon>
        <taxon>Dictyobacteraceae</taxon>
        <taxon>Dictyobacter</taxon>
    </lineage>
</organism>